<sequence length="284" mass="31232" precursor="true">MTRVVLLALAAAALAFTQEFAELKFERLAQGYRFTEGPAWSKEGYLIFSDTPSDRLLKWVPGTPITVYREDAHGPAGNAFDAQGRLHTCETRTRRVTRTDKNGKIEVLADKWEGKRLNAPSGIVISKAGHIYFTDPAFGEQSDHRELDFHGVYHIPPKGPMTLVAKAAGRPRGIALSQNGKLLYVSNVDDHNIRVYDLDHNGEASNERVLVAKIAGAPAGIAVDDKGNLWVAAKGLSVYNPEGKRIHFVDMSDVMSGCAFGDFDQKTLFIAARALVFRARPDPQ</sequence>
<gene>
    <name evidence="4" type="ordered locus">Acid_7716</name>
</gene>
<reference evidence="4" key="1">
    <citation type="submission" date="2006-10" db="EMBL/GenBank/DDBJ databases">
        <title>Complete sequence of Solibacter usitatus Ellin6076.</title>
        <authorList>
            <consortium name="US DOE Joint Genome Institute"/>
            <person name="Copeland A."/>
            <person name="Lucas S."/>
            <person name="Lapidus A."/>
            <person name="Barry K."/>
            <person name="Detter J.C."/>
            <person name="Glavina del Rio T."/>
            <person name="Hammon N."/>
            <person name="Israni S."/>
            <person name="Dalin E."/>
            <person name="Tice H."/>
            <person name="Pitluck S."/>
            <person name="Thompson L.S."/>
            <person name="Brettin T."/>
            <person name="Bruce D."/>
            <person name="Han C."/>
            <person name="Tapia R."/>
            <person name="Gilna P."/>
            <person name="Schmutz J."/>
            <person name="Larimer F."/>
            <person name="Land M."/>
            <person name="Hauser L."/>
            <person name="Kyrpides N."/>
            <person name="Mikhailova N."/>
            <person name="Janssen P.H."/>
            <person name="Kuske C.R."/>
            <person name="Richardson P."/>
        </authorList>
    </citation>
    <scope>NUCLEOTIDE SEQUENCE</scope>
    <source>
        <strain evidence="4">Ellin6076</strain>
    </source>
</reference>
<dbReference type="AlphaFoldDB" id="Q01P05"/>
<dbReference type="GO" id="GO:0004341">
    <property type="term" value="F:gluconolactonase activity"/>
    <property type="evidence" value="ECO:0007669"/>
    <property type="project" value="UniProtKB-EC"/>
</dbReference>
<evidence type="ECO:0000256" key="2">
    <source>
        <dbReference type="SAM" id="SignalP"/>
    </source>
</evidence>
<dbReference type="KEGG" id="sus:Acid_7716"/>
<evidence type="ECO:0000256" key="1">
    <source>
        <dbReference type="ARBA" id="ARBA00022801"/>
    </source>
</evidence>
<dbReference type="OrthoDB" id="2633250at2"/>
<feature type="signal peptide" evidence="2">
    <location>
        <begin position="1"/>
        <end position="21"/>
    </location>
</feature>
<dbReference type="Pfam" id="PF08450">
    <property type="entry name" value="SGL"/>
    <property type="match status" value="1"/>
</dbReference>
<dbReference type="InterPro" id="IPR013658">
    <property type="entry name" value="SGL"/>
</dbReference>
<dbReference type="HOGENOM" id="CLU_036110_0_0_0"/>
<keyword evidence="1 4" id="KW-0378">Hydrolase</keyword>
<dbReference type="InterPro" id="IPR051262">
    <property type="entry name" value="SMP-30/CGR1_Lactonase"/>
</dbReference>
<dbReference type="STRING" id="234267.Acid_7716"/>
<dbReference type="InterPro" id="IPR011042">
    <property type="entry name" value="6-blade_b-propeller_TolB-like"/>
</dbReference>
<accession>Q01P05</accession>
<keyword evidence="2" id="KW-0732">Signal</keyword>
<organism evidence="4">
    <name type="scientific">Solibacter usitatus (strain Ellin6076)</name>
    <dbReference type="NCBI Taxonomy" id="234267"/>
    <lineage>
        <taxon>Bacteria</taxon>
        <taxon>Pseudomonadati</taxon>
        <taxon>Acidobacteriota</taxon>
        <taxon>Terriglobia</taxon>
        <taxon>Bryobacterales</taxon>
        <taxon>Solibacteraceae</taxon>
        <taxon>Candidatus Solibacter</taxon>
    </lineage>
</organism>
<dbReference type="PANTHER" id="PTHR47572">
    <property type="entry name" value="LIPOPROTEIN-RELATED"/>
    <property type="match status" value="1"/>
</dbReference>
<dbReference type="eggNOG" id="COG3386">
    <property type="taxonomic scope" value="Bacteria"/>
</dbReference>
<evidence type="ECO:0000313" key="4">
    <source>
        <dbReference type="EMBL" id="ABJ88615.1"/>
    </source>
</evidence>
<dbReference type="InParanoid" id="Q01P05"/>
<protein>
    <submittedName>
        <fullName evidence="4">Gluconolactonase</fullName>
        <ecNumber evidence="4">3.1.1.17</ecNumber>
    </submittedName>
</protein>
<feature type="chain" id="PRO_5004162318" evidence="2">
    <location>
        <begin position="22"/>
        <end position="284"/>
    </location>
</feature>
<dbReference type="EC" id="3.1.1.17" evidence="4"/>
<dbReference type="PANTHER" id="PTHR47572:SF4">
    <property type="entry name" value="LACTONASE DRP35"/>
    <property type="match status" value="1"/>
</dbReference>
<feature type="domain" description="SMP-30/Gluconolactonase/LRE-like region" evidence="3">
    <location>
        <begin position="34"/>
        <end position="272"/>
    </location>
</feature>
<name>Q01P05_SOLUE</name>
<proteinExistence type="predicted"/>
<dbReference type="SUPFAM" id="SSF63829">
    <property type="entry name" value="Calcium-dependent phosphotriesterase"/>
    <property type="match status" value="1"/>
</dbReference>
<dbReference type="EMBL" id="CP000473">
    <property type="protein sequence ID" value="ABJ88615.1"/>
    <property type="molecule type" value="Genomic_DNA"/>
</dbReference>
<dbReference type="Gene3D" id="2.120.10.30">
    <property type="entry name" value="TolB, C-terminal domain"/>
    <property type="match status" value="1"/>
</dbReference>
<evidence type="ECO:0000259" key="3">
    <source>
        <dbReference type="Pfam" id="PF08450"/>
    </source>
</evidence>